<evidence type="ECO:0000256" key="2">
    <source>
        <dbReference type="ARBA" id="ARBA00022694"/>
    </source>
</evidence>
<evidence type="ECO:0000256" key="6">
    <source>
        <dbReference type="ARBA" id="ARBA00022884"/>
    </source>
</evidence>
<name>A0A6J7F275_9ZZZZ</name>
<keyword evidence="6" id="KW-0694">RNA-binding</keyword>
<comment type="function">
    <text evidence="1">RNaseP catalyzes the removal of the 5'-leader sequence from pre-tRNA to produce the mature 5'-terminus. It can also cleave other RNA substrates such as 4.5S RNA. The protein component plays an auxiliary but essential role in vivo by binding to the 5'-leader sequence and broadening the substrate specificity of the ribozyme.</text>
</comment>
<dbReference type="GO" id="GO:0004526">
    <property type="term" value="F:ribonuclease P activity"/>
    <property type="evidence" value="ECO:0007669"/>
    <property type="project" value="InterPro"/>
</dbReference>
<evidence type="ECO:0000256" key="5">
    <source>
        <dbReference type="ARBA" id="ARBA00022801"/>
    </source>
</evidence>
<dbReference type="GO" id="GO:0030677">
    <property type="term" value="C:ribonuclease P complex"/>
    <property type="evidence" value="ECO:0007669"/>
    <property type="project" value="TreeGrafter"/>
</dbReference>
<keyword evidence="5" id="KW-0378">Hydrolase</keyword>
<dbReference type="Gene3D" id="3.30.230.10">
    <property type="match status" value="1"/>
</dbReference>
<evidence type="ECO:0000256" key="1">
    <source>
        <dbReference type="ARBA" id="ARBA00002663"/>
    </source>
</evidence>
<accession>A0A6J7F275</accession>
<evidence type="ECO:0000256" key="3">
    <source>
        <dbReference type="ARBA" id="ARBA00022722"/>
    </source>
</evidence>
<dbReference type="InterPro" id="IPR020568">
    <property type="entry name" value="Ribosomal_Su5_D2-typ_SF"/>
</dbReference>
<dbReference type="PANTHER" id="PTHR33992">
    <property type="entry name" value="RIBONUCLEASE P PROTEIN COMPONENT"/>
    <property type="match status" value="1"/>
</dbReference>
<dbReference type="NCBIfam" id="TIGR00188">
    <property type="entry name" value="rnpA"/>
    <property type="match status" value="1"/>
</dbReference>
<keyword evidence="3" id="KW-0540">Nuclease</keyword>
<organism evidence="7">
    <name type="scientific">freshwater metagenome</name>
    <dbReference type="NCBI Taxonomy" id="449393"/>
    <lineage>
        <taxon>unclassified sequences</taxon>
        <taxon>metagenomes</taxon>
        <taxon>ecological metagenomes</taxon>
    </lineage>
</organism>
<dbReference type="PROSITE" id="PS00648">
    <property type="entry name" value="RIBONUCLEASE_P"/>
    <property type="match status" value="1"/>
</dbReference>
<dbReference type="InterPro" id="IPR000100">
    <property type="entry name" value="RNase_P"/>
</dbReference>
<proteinExistence type="inferred from homology"/>
<protein>
    <submittedName>
        <fullName evidence="7">Unannotated protein</fullName>
    </submittedName>
</protein>
<sequence>MLPRAQRLTGPKDIRDVFRTGAKRGNGLVVCYARKSDRPRAAVVVSNAVGNAPTRNRVKRRLRHALAMTLPQQSVDLVVRALPASAHASWNELASATIDSMTRAVADA</sequence>
<dbReference type="GO" id="GO:0000049">
    <property type="term" value="F:tRNA binding"/>
    <property type="evidence" value="ECO:0007669"/>
    <property type="project" value="InterPro"/>
</dbReference>
<dbReference type="Pfam" id="PF00825">
    <property type="entry name" value="Ribonuclease_P"/>
    <property type="match status" value="1"/>
</dbReference>
<dbReference type="HAMAP" id="MF_00227">
    <property type="entry name" value="RNase_P"/>
    <property type="match status" value="1"/>
</dbReference>
<dbReference type="GO" id="GO:0042781">
    <property type="term" value="F:3'-tRNA processing endoribonuclease activity"/>
    <property type="evidence" value="ECO:0007669"/>
    <property type="project" value="TreeGrafter"/>
</dbReference>
<dbReference type="InterPro" id="IPR014721">
    <property type="entry name" value="Ribsml_uS5_D2-typ_fold_subgr"/>
</dbReference>
<dbReference type="SUPFAM" id="SSF54211">
    <property type="entry name" value="Ribosomal protein S5 domain 2-like"/>
    <property type="match status" value="1"/>
</dbReference>
<dbReference type="EMBL" id="CAFBMB010000009">
    <property type="protein sequence ID" value="CAB4889586.1"/>
    <property type="molecule type" value="Genomic_DNA"/>
</dbReference>
<keyword evidence="2" id="KW-0819">tRNA processing</keyword>
<evidence type="ECO:0000313" key="7">
    <source>
        <dbReference type="EMBL" id="CAB4889586.1"/>
    </source>
</evidence>
<reference evidence="7" key="1">
    <citation type="submission" date="2020-05" db="EMBL/GenBank/DDBJ databases">
        <authorList>
            <person name="Chiriac C."/>
            <person name="Salcher M."/>
            <person name="Ghai R."/>
            <person name="Kavagutti S V."/>
        </authorList>
    </citation>
    <scope>NUCLEOTIDE SEQUENCE</scope>
</reference>
<keyword evidence="4" id="KW-0255">Endonuclease</keyword>
<dbReference type="PANTHER" id="PTHR33992:SF1">
    <property type="entry name" value="RIBONUCLEASE P PROTEIN COMPONENT"/>
    <property type="match status" value="1"/>
</dbReference>
<evidence type="ECO:0000256" key="4">
    <source>
        <dbReference type="ARBA" id="ARBA00022759"/>
    </source>
</evidence>
<dbReference type="AlphaFoldDB" id="A0A6J7F275"/>
<gene>
    <name evidence="7" type="ORF">UFOPK3516_00248</name>
</gene>
<dbReference type="InterPro" id="IPR020539">
    <property type="entry name" value="RNase_P_CS"/>
</dbReference>